<keyword evidence="3" id="KW-1185">Reference proteome</keyword>
<dbReference type="eggNOG" id="COG0451">
    <property type="taxonomic scope" value="Bacteria"/>
</dbReference>
<dbReference type="OrthoDB" id="9811743at2"/>
<dbReference type="GO" id="GO:0005737">
    <property type="term" value="C:cytoplasm"/>
    <property type="evidence" value="ECO:0007669"/>
    <property type="project" value="TreeGrafter"/>
</dbReference>
<protein>
    <recommendedName>
        <fullName evidence="1">NAD(P)-binding domain-containing protein</fullName>
    </recommendedName>
</protein>
<dbReference type="PANTHER" id="PTHR48079">
    <property type="entry name" value="PROTEIN YEEZ"/>
    <property type="match status" value="1"/>
</dbReference>
<proteinExistence type="predicted"/>
<dbReference type="HOGENOM" id="CLU_2600653_0_0_9"/>
<name>S0JAT9_9ENTE</name>
<organism evidence="2 3">
    <name type="scientific">Enterococcus saccharolyticus subsp. saccharolyticus ATCC 43076</name>
    <dbReference type="NCBI Taxonomy" id="1139996"/>
    <lineage>
        <taxon>Bacteria</taxon>
        <taxon>Bacillati</taxon>
        <taxon>Bacillota</taxon>
        <taxon>Bacilli</taxon>
        <taxon>Lactobacillales</taxon>
        <taxon>Enterococcaceae</taxon>
        <taxon>Enterococcus</taxon>
    </lineage>
</organism>
<dbReference type="InterPro" id="IPR051783">
    <property type="entry name" value="NAD(P)-dependent_oxidoreduct"/>
</dbReference>
<reference evidence="2 3" key="1">
    <citation type="submission" date="2013-03" db="EMBL/GenBank/DDBJ databases">
        <title>The Genome Sequence of Enterococcus saccharolyticus ATCC_43076 (Illumina only assembly).</title>
        <authorList>
            <consortium name="The Broad Institute Genomics Platform"/>
            <consortium name="The Broad Institute Genome Sequencing Center for Infectious Disease"/>
            <person name="Earl A."/>
            <person name="Russ C."/>
            <person name="Gilmore M."/>
            <person name="Surin D."/>
            <person name="Walker B."/>
            <person name="Young S."/>
            <person name="Zeng Q."/>
            <person name="Gargeya S."/>
            <person name="Fitzgerald M."/>
            <person name="Haas B."/>
            <person name="Abouelleil A."/>
            <person name="Allen A.W."/>
            <person name="Alvarado L."/>
            <person name="Arachchi H.M."/>
            <person name="Berlin A.M."/>
            <person name="Chapman S.B."/>
            <person name="Gainer-Dewar J."/>
            <person name="Goldberg J."/>
            <person name="Griggs A."/>
            <person name="Gujja S."/>
            <person name="Hansen M."/>
            <person name="Howarth C."/>
            <person name="Imamovic A."/>
            <person name="Ireland A."/>
            <person name="Larimer J."/>
            <person name="McCowan C."/>
            <person name="Murphy C."/>
            <person name="Pearson M."/>
            <person name="Poon T.W."/>
            <person name="Priest M."/>
            <person name="Roberts A."/>
            <person name="Saif S."/>
            <person name="Shea T."/>
            <person name="Sisk P."/>
            <person name="Sykes S."/>
            <person name="Wortman J."/>
            <person name="Nusbaum C."/>
            <person name="Birren B."/>
        </authorList>
    </citation>
    <scope>NUCLEOTIDE SEQUENCE [LARGE SCALE GENOMIC DNA]</scope>
    <source>
        <strain evidence="2 3">ATCC 43076</strain>
    </source>
</reference>
<evidence type="ECO:0000313" key="3">
    <source>
        <dbReference type="Proteomes" id="UP000014136"/>
    </source>
</evidence>
<feature type="domain" description="NAD(P)-binding" evidence="1">
    <location>
        <begin position="9"/>
        <end position="64"/>
    </location>
</feature>
<dbReference type="InterPro" id="IPR036291">
    <property type="entry name" value="NAD(P)-bd_dom_sf"/>
</dbReference>
<dbReference type="Pfam" id="PF13460">
    <property type="entry name" value="NAD_binding_10"/>
    <property type="match status" value="1"/>
</dbReference>
<dbReference type="SUPFAM" id="SSF51735">
    <property type="entry name" value="NAD(P)-binding Rossmann-fold domains"/>
    <property type="match status" value="1"/>
</dbReference>
<evidence type="ECO:0000313" key="2">
    <source>
        <dbReference type="EMBL" id="EOT25715.1"/>
    </source>
</evidence>
<dbReference type="EMBL" id="AHYT01000013">
    <property type="protein sequence ID" value="EOT25715.1"/>
    <property type="molecule type" value="Genomic_DNA"/>
</dbReference>
<accession>S0JAT9</accession>
<dbReference type="GO" id="GO:0004029">
    <property type="term" value="F:aldehyde dehydrogenase (NAD+) activity"/>
    <property type="evidence" value="ECO:0007669"/>
    <property type="project" value="TreeGrafter"/>
</dbReference>
<dbReference type="RefSeq" id="WP_016176347.1">
    <property type="nucleotide sequence ID" value="NZ_KE136392.1"/>
</dbReference>
<dbReference type="PANTHER" id="PTHR48079:SF6">
    <property type="entry name" value="NAD(P)-BINDING DOMAIN-CONTAINING PROTEIN-RELATED"/>
    <property type="match status" value="1"/>
</dbReference>
<dbReference type="Proteomes" id="UP000014136">
    <property type="component" value="Unassembled WGS sequence"/>
</dbReference>
<evidence type="ECO:0000259" key="1">
    <source>
        <dbReference type="Pfam" id="PF13460"/>
    </source>
</evidence>
<dbReference type="AlphaFoldDB" id="S0JAT9"/>
<dbReference type="InterPro" id="IPR016040">
    <property type="entry name" value="NAD(P)-bd_dom"/>
</dbReference>
<dbReference type="Gene3D" id="3.40.50.720">
    <property type="entry name" value="NAD(P)-binding Rossmann-like Domain"/>
    <property type="match status" value="1"/>
</dbReference>
<dbReference type="PATRIC" id="fig|1139996.3.peg.2553"/>
<sequence length="79" mass="8569">MKILVTGENGFVATHIIQQLLAEGHTVVGTIRNRAKQPPIFDNVTYVVANLTSAEGWLDAMTDVVSPVHSAMKMPIIPN</sequence>
<dbReference type="STRING" id="41997.RV16_GL001468"/>
<gene>
    <name evidence="2" type="ORF">OMQ_02602</name>
</gene>
<comment type="caution">
    <text evidence="2">The sequence shown here is derived from an EMBL/GenBank/DDBJ whole genome shotgun (WGS) entry which is preliminary data.</text>
</comment>